<keyword evidence="3" id="KW-0812">Transmembrane</keyword>
<keyword evidence="13" id="KW-0675">Receptor</keyword>
<dbReference type="Pfam" id="PF07701">
    <property type="entry name" value="HNOBA"/>
    <property type="match status" value="1"/>
</dbReference>
<evidence type="ECO:0000256" key="9">
    <source>
        <dbReference type="ARBA" id="ARBA00023239"/>
    </source>
</evidence>
<dbReference type="InterPro" id="IPR001054">
    <property type="entry name" value="A/G_cyclase"/>
</dbReference>
<evidence type="ECO:0000256" key="2">
    <source>
        <dbReference type="ARBA" id="ARBA00012202"/>
    </source>
</evidence>
<dbReference type="Gene3D" id="3.30.70.1230">
    <property type="entry name" value="Nucleotide cyclase"/>
    <property type="match status" value="1"/>
</dbReference>
<name>A0A6A4WHZ3_AMPAM</name>
<organism evidence="13 14">
    <name type="scientific">Amphibalanus amphitrite</name>
    <name type="common">Striped barnacle</name>
    <name type="synonym">Balanus amphitrite</name>
    <dbReference type="NCBI Taxonomy" id="1232801"/>
    <lineage>
        <taxon>Eukaryota</taxon>
        <taxon>Metazoa</taxon>
        <taxon>Ecdysozoa</taxon>
        <taxon>Arthropoda</taxon>
        <taxon>Crustacea</taxon>
        <taxon>Multicrustacea</taxon>
        <taxon>Cirripedia</taxon>
        <taxon>Thoracica</taxon>
        <taxon>Thoracicalcarea</taxon>
        <taxon>Balanomorpha</taxon>
        <taxon>Balanoidea</taxon>
        <taxon>Balanidae</taxon>
        <taxon>Amphibalaninae</taxon>
        <taxon>Amphibalanus</taxon>
    </lineage>
</organism>
<feature type="domain" description="Guanylate cyclase" evidence="12">
    <location>
        <begin position="59"/>
        <end position="189"/>
    </location>
</feature>
<keyword evidence="6" id="KW-1133">Transmembrane helix</keyword>
<evidence type="ECO:0000313" key="13">
    <source>
        <dbReference type="EMBL" id="KAF0305683.1"/>
    </source>
</evidence>
<dbReference type="PROSITE" id="PS00452">
    <property type="entry name" value="GUANYLATE_CYCLASE_1"/>
    <property type="match status" value="1"/>
</dbReference>
<comment type="subcellular location">
    <subcellularLocation>
        <location evidence="1">Membrane</location>
        <topology evidence="1">Single-pass type I membrane protein</topology>
    </subcellularLocation>
</comment>
<protein>
    <recommendedName>
        <fullName evidence="2">guanylate cyclase</fullName>
        <ecNumber evidence="2">4.6.1.2</ecNumber>
    </recommendedName>
</protein>
<keyword evidence="5" id="KW-0547">Nucleotide-binding</keyword>
<keyword evidence="4" id="KW-0732">Signal</keyword>
<dbReference type="EMBL" id="VIIS01000732">
    <property type="protein sequence ID" value="KAF0305683.1"/>
    <property type="molecule type" value="Genomic_DNA"/>
</dbReference>
<dbReference type="EC" id="4.6.1.2" evidence="2"/>
<dbReference type="PROSITE" id="PS50125">
    <property type="entry name" value="GUANYLATE_CYCLASE_2"/>
    <property type="match status" value="1"/>
</dbReference>
<evidence type="ECO:0000256" key="5">
    <source>
        <dbReference type="ARBA" id="ARBA00022741"/>
    </source>
</evidence>
<dbReference type="GO" id="GO:0000166">
    <property type="term" value="F:nucleotide binding"/>
    <property type="evidence" value="ECO:0007669"/>
    <property type="project" value="UniProtKB-KW"/>
</dbReference>
<dbReference type="SUPFAM" id="SSF55073">
    <property type="entry name" value="Nucleotide cyclase"/>
    <property type="match status" value="1"/>
</dbReference>
<dbReference type="OrthoDB" id="1890790at2759"/>
<dbReference type="InterPro" id="IPR011645">
    <property type="entry name" value="HNOB_dom_associated"/>
</dbReference>
<dbReference type="InterPro" id="IPR029787">
    <property type="entry name" value="Nucleotide_cyclase"/>
</dbReference>
<evidence type="ECO:0000313" key="14">
    <source>
        <dbReference type="Proteomes" id="UP000440578"/>
    </source>
</evidence>
<dbReference type="PANTHER" id="PTHR11920:SF504">
    <property type="entry name" value="GUANYLATE CYCLASE"/>
    <property type="match status" value="1"/>
</dbReference>
<dbReference type="Proteomes" id="UP000440578">
    <property type="component" value="Unassembled WGS sequence"/>
</dbReference>
<reference evidence="13 14" key="1">
    <citation type="submission" date="2019-07" db="EMBL/GenBank/DDBJ databases">
        <title>Draft genome assembly of a fouling barnacle, Amphibalanus amphitrite (Darwin, 1854): The first reference genome for Thecostraca.</title>
        <authorList>
            <person name="Kim W."/>
        </authorList>
    </citation>
    <scope>NUCLEOTIDE SEQUENCE [LARGE SCALE GENOMIC DNA]</scope>
    <source>
        <strain evidence="13">SNU_AA5</strain>
        <tissue evidence="13">Soma without cirri and trophi</tissue>
    </source>
</reference>
<dbReference type="GO" id="GO:0007168">
    <property type="term" value="P:receptor guanylyl cyclase signaling pathway"/>
    <property type="evidence" value="ECO:0007669"/>
    <property type="project" value="TreeGrafter"/>
</dbReference>
<dbReference type="FunFam" id="3.30.70.1230:FF:000030">
    <property type="entry name" value="Si:ch211-215j19.12"/>
    <property type="match status" value="1"/>
</dbReference>
<proteinExistence type="inferred from homology"/>
<dbReference type="GO" id="GO:0001653">
    <property type="term" value="F:peptide receptor activity"/>
    <property type="evidence" value="ECO:0007669"/>
    <property type="project" value="TreeGrafter"/>
</dbReference>
<keyword evidence="8" id="KW-0325">Glycoprotein</keyword>
<dbReference type="GO" id="GO:0004016">
    <property type="term" value="F:adenylate cyclase activity"/>
    <property type="evidence" value="ECO:0007669"/>
    <property type="project" value="TreeGrafter"/>
</dbReference>
<keyword evidence="14" id="KW-1185">Reference proteome</keyword>
<accession>A0A6A4WHZ3</accession>
<evidence type="ECO:0000256" key="10">
    <source>
        <dbReference type="ARBA" id="ARBA00023293"/>
    </source>
</evidence>
<evidence type="ECO:0000256" key="1">
    <source>
        <dbReference type="ARBA" id="ARBA00004479"/>
    </source>
</evidence>
<dbReference type="GO" id="GO:0035556">
    <property type="term" value="P:intracellular signal transduction"/>
    <property type="evidence" value="ECO:0007669"/>
    <property type="project" value="InterPro"/>
</dbReference>
<evidence type="ECO:0000256" key="11">
    <source>
        <dbReference type="RuleBase" id="RU000405"/>
    </source>
</evidence>
<sequence length="195" mass="21804">MLTRFTLQAFSETLLHKTHELKFEKKRTDKLLYQMLPPTVAQQLKQGKQVSAETYESVTIYFSDIVGFTDLASESTPMQVISLLNALYRMFDSRIDMYDVYKMETIGEVYMVASGVPQRTGKDHASEIASMALSLLHGAENFVISHMPGERLQIRIGIHTGAVVAGVVGTKVPRYCLFGDSVNTASRMESTGLRE</sequence>
<dbReference type="PANTHER" id="PTHR11920">
    <property type="entry name" value="GUANYLYL CYCLASE"/>
    <property type="match status" value="1"/>
</dbReference>
<keyword evidence="7" id="KW-0472">Membrane</keyword>
<evidence type="ECO:0000256" key="3">
    <source>
        <dbReference type="ARBA" id="ARBA00022692"/>
    </source>
</evidence>
<evidence type="ECO:0000256" key="6">
    <source>
        <dbReference type="ARBA" id="ARBA00022989"/>
    </source>
</evidence>
<evidence type="ECO:0000256" key="8">
    <source>
        <dbReference type="ARBA" id="ARBA00023180"/>
    </source>
</evidence>
<dbReference type="Pfam" id="PF00211">
    <property type="entry name" value="Guanylate_cyc"/>
    <property type="match status" value="1"/>
</dbReference>
<keyword evidence="9 11" id="KW-0456">Lyase</keyword>
<evidence type="ECO:0000256" key="4">
    <source>
        <dbReference type="ARBA" id="ARBA00022729"/>
    </source>
</evidence>
<keyword evidence="10" id="KW-0141">cGMP biosynthesis</keyword>
<evidence type="ECO:0000259" key="12">
    <source>
        <dbReference type="PROSITE" id="PS50125"/>
    </source>
</evidence>
<dbReference type="SMART" id="SM00044">
    <property type="entry name" value="CYCc"/>
    <property type="match status" value="1"/>
</dbReference>
<dbReference type="AlphaFoldDB" id="A0A6A4WHZ3"/>
<gene>
    <name evidence="13" type="primary">gcy-28_0</name>
    <name evidence="13" type="ORF">FJT64_022715</name>
</gene>
<dbReference type="CDD" id="cd07302">
    <property type="entry name" value="CHD"/>
    <property type="match status" value="1"/>
</dbReference>
<evidence type="ECO:0000256" key="7">
    <source>
        <dbReference type="ARBA" id="ARBA00023136"/>
    </source>
</evidence>
<dbReference type="InterPro" id="IPR050401">
    <property type="entry name" value="Cyclic_nucleotide_synthase"/>
</dbReference>
<dbReference type="GO" id="GO:0004383">
    <property type="term" value="F:guanylate cyclase activity"/>
    <property type="evidence" value="ECO:0007669"/>
    <property type="project" value="UniProtKB-EC"/>
</dbReference>
<comment type="caution">
    <text evidence="13">The sequence shown here is derived from an EMBL/GenBank/DDBJ whole genome shotgun (WGS) entry which is preliminary data.</text>
</comment>
<dbReference type="Gene3D" id="6.10.250.780">
    <property type="match status" value="1"/>
</dbReference>
<dbReference type="InterPro" id="IPR018297">
    <property type="entry name" value="A/G_cyclase_CS"/>
</dbReference>
<comment type="similarity">
    <text evidence="11">Belongs to the adenylyl cyclase class-4/guanylyl cyclase family.</text>
</comment>
<dbReference type="GO" id="GO:0005886">
    <property type="term" value="C:plasma membrane"/>
    <property type="evidence" value="ECO:0007669"/>
    <property type="project" value="TreeGrafter"/>
</dbReference>